<dbReference type="OrthoDB" id="3223501at2759"/>
<feature type="non-terminal residue" evidence="1">
    <location>
        <position position="1"/>
    </location>
</feature>
<dbReference type="HOGENOM" id="CLU_052380_4_0_1"/>
<dbReference type="Pfam" id="PF14223">
    <property type="entry name" value="Retrotran_gag_2"/>
    <property type="match status" value="1"/>
</dbReference>
<evidence type="ECO:0000313" key="2">
    <source>
        <dbReference type="Proteomes" id="UP000054279"/>
    </source>
</evidence>
<accession>A0A0C9THV9</accession>
<feature type="non-terminal residue" evidence="1">
    <location>
        <position position="114"/>
    </location>
</feature>
<evidence type="ECO:0000313" key="1">
    <source>
        <dbReference type="EMBL" id="KIJ29093.1"/>
    </source>
</evidence>
<dbReference type="Proteomes" id="UP000054279">
    <property type="component" value="Unassembled WGS sequence"/>
</dbReference>
<dbReference type="AlphaFoldDB" id="A0A0C9THV9"/>
<proteinExistence type="predicted"/>
<dbReference type="EMBL" id="KN837290">
    <property type="protein sequence ID" value="KIJ29093.1"/>
    <property type="molecule type" value="Genomic_DNA"/>
</dbReference>
<keyword evidence="2" id="KW-1185">Reference proteome</keyword>
<organism evidence="1 2">
    <name type="scientific">Sphaerobolus stellatus (strain SS14)</name>
    <dbReference type="NCBI Taxonomy" id="990650"/>
    <lineage>
        <taxon>Eukaryota</taxon>
        <taxon>Fungi</taxon>
        <taxon>Dikarya</taxon>
        <taxon>Basidiomycota</taxon>
        <taxon>Agaricomycotina</taxon>
        <taxon>Agaricomycetes</taxon>
        <taxon>Phallomycetidae</taxon>
        <taxon>Geastrales</taxon>
        <taxon>Sphaerobolaceae</taxon>
        <taxon>Sphaerobolus</taxon>
    </lineage>
</organism>
<name>A0A0C9THV9_SPHS4</name>
<protein>
    <submittedName>
        <fullName evidence="1">Unplaced genomic scaffold SPHSTscaffold_215, whole genome shotgun sequence</fullName>
    </submittedName>
</protein>
<reference evidence="1 2" key="1">
    <citation type="submission" date="2014-06" db="EMBL/GenBank/DDBJ databases">
        <title>Evolutionary Origins and Diversification of the Mycorrhizal Mutualists.</title>
        <authorList>
            <consortium name="DOE Joint Genome Institute"/>
            <consortium name="Mycorrhizal Genomics Consortium"/>
            <person name="Kohler A."/>
            <person name="Kuo A."/>
            <person name="Nagy L.G."/>
            <person name="Floudas D."/>
            <person name="Copeland A."/>
            <person name="Barry K.W."/>
            <person name="Cichocki N."/>
            <person name="Veneault-Fourrey C."/>
            <person name="LaButti K."/>
            <person name="Lindquist E.A."/>
            <person name="Lipzen A."/>
            <person name="Lundell T."/>
            <person name="Morin E."/>
            <person name="Murat C."/>
            <person name="Riley R."/>
            <person name="Ohm R."/>
            <person name="Sun H."/>
            <person name="Tunlid A."/>
            <person name="Henrissat B."/>
            <person name="Grigoriev I.V."/>
            <person name="Hibbett D.S."/>
            <person name="Martin F."/>
        </authorList>
    </citation>
    <scope>NUCLEOTIDE SEQUENCE [LARGE SCALE GENOMIC DNA]</scope>
    <source>
        <strain evidence="1 2">SS14</strain>
    </source>
</reference>
<gene>
    <name evidence="1" type="ORF">M422DRAFT_83999</name>
</gene>
<sequence length="114" mass="13142">LNGSNYAEWAFETQTVLQRAKVWRIVTGQEKEPVGDAAVIRSEKNDWLNRVDQAAGIISFSVEKSQHIHIKSHLDNPVKMWTVLKEVHNKPLPITRFNAYDAMLNIREEEDESL</sequence>